<keyword evidence="4 6" id="KW-1133">Transmembrane helix</keyword>
<dbReference type="Pfam" id="PF00083">
    <property type="entry name" value="Sugar_tr"/>
    <property type="match status" value="1"/>
</dbReference>
<dbReference type="InterPro" id="IPR005828">
    <property type="entry name" value="MFS_sugar_transport-like"/>
</dbReference>
<feature type="transmembrane region" description="Helical" evidence="6">
    <location>
        <begin position="48"/>
        <end position="69"/>
    </location>
</feature>
<dbReference type="Proteomes" id="UP000467840">
    <property type="component" value="Chromosome 8"/>
</dbReference>
<keyword evidence="5 6" id="KW-0472">Membrane</keyword>
<evidence type="ECO:0000259" key="7">
    <source>
        <dbReference type="PROSITE" id="PS50850"/>
    </source>
</evidence>
<dbReference type="InterPro" id="IPR036259">
    <property type="entry name" value="MFS_trans_sf"/>
</dbReference>
<protein>
    <recommendedName>
        <fullName evidence="7">Major facilitator superfamily (MFS) profile domain-containing protein</fullName>
    </recommendedName>
</protein>
<dbReference type="SUPFAM" id="SSF103473">
    <property type="entry name" value="MFS general substrate transporter"/>
    <property type="match status" value="1"/>
</dbReference>
<dbReference type="InterPro" id="IPR020846">
    <property type="entry name" value="MFS_dom"/>
</dbReference>
<evidence type="ECO:0000256" key="3">
    <source>
        <dbReference type="ARBA" id="ARBA00022692"/>
    </source>
</evidence>
<dbReference type="AlphaFoldDB" id="A0A6A6KJ60"/>
<feature type="domain" description="Major facilitator superfamily (MFS) profile" evidence="7">
    <location>
        <begin position="1"/>
        <end position="71"/>
    </location>
</feature>
<evidence type="ECO:0000256" key="2">
    <source>
        <dbReference type="ARBA" id="ARBA00022448"/>
    </source>
</evidence>
<evidence type="ECO:0000313" key="8">
    <source>
        <dbReference type="EMBL" id="KAF2288365.1"/>
    </source>
</evidence>
<evidence type="ECO:0000256" key="6">
    <source>
        <dbReference type="SAM" id="Phobius"/>
    </source>
</evidence>
<evidence type="ECO:0000256" key="1">
    <source>
        <dbReference type="ARBA" id="ARBA00004141"/>
    </source>
</evidence>
<comment type="subcellular location">
    <subcellularLocation>
        <location evidence="1">Membrane</location>
        <topology evidence="1">Multi-pass membrane protein</topology>
    </subcellularLocation>
</comment>
<dbReference type="EMBL" id="JAAGAX010000016">
    <property type="protein sequence ID" value="KAF2288365.1"/>
    <property type="molecule type" value="Genomic_DNA"/>
</dbReference>
<gene>
    <name evidence="8" type="ORF">GH714_007072</name>
</gene>
<keyword evidence="3 6" id="KW-0812">Transmembrane</keyword>
<name>A0A6A6KJ60_HEVBR</name>
<dbReference type="GO" id="GO:0022857">
    <property type="term" value="F:transmembrane transporter activity"/>
    <property type="evidence" value="ECO:0007669"/>
    <property type="project" value="InterPro"/>
</dbReference>
<sequence length="71" mass="7180">MALVDAIIRAALGGWINDAYGSKKATLIVDVVFAVGSAVMTVGPVPYVFILGRLFVGLGVGVAFVTAPVSG</sequence>
<dbReference type="PROSITE" id="PS50850">
    <property type="entry name" value="MFS"/>
    <property type="match status" value="1"/>
</dbReference>
<dbReference type="InterPro" id="IPR050814">
    <property type="entry name" value="Myo-inositol_Transporter"/>
</dbReference>
<comment type="caution">
    <text evidence="8">The sequence shown here is derived from an EMBL/GenBank/DDBJ whole genome shotgun (WGS) entry which is preliminary data.</text>
</comment>
<dbReference type="GO" id="GO:0016020">
    <property type="term" value="C:membrane"/>
    <property type="evidence" value="ECO:0007669"/>
    <property type="project" value="UniProtKB-SubCell"/>
</dbReference>
<reference evidence="8 9" key="1">
    <citation type="journal article" date="2020" name="Mol. Plant">
        <title>The Chromosome-Based Rubber Tree Genome Provides New Insights into Spurge Genome Evolution and Rubber Biosynthesis.</title>
        <authorList>
            <person name="Liu J."/>
            <person name="Shi C."/>
            <person name="Shi C.C."/>
            <person name="Li W."/>
            <person name="Zhang Q.J."/>
            <person name="Zhang Y."/>
            <person name="Li K."/>
            <person name="Lu H.F."/>
            <person name="Shi C."/>
            <person name="Zhu S.T."/>
            <person name="Xiao Z.Y."/>
            <person name="Nan H."/>
            <person name="Yue Y."/>
            <person name="Zhu X.G."/>
            <person name="Wu Y."/>
            <person name="Hong X.N."/>
            <person name="Fan G.Y."/>
            <person name="Tong Y."/>
            <person name="Zhang D."/>
            <person name="Mao C.L."/>
            <person name="Liu Y.L."/>
            <person name="Hao S.J."/>
            <person name="Liu W.Q."/>
            <person name="Lv M.Q."/>
            <person name="Zhang H.B."/>
            <person name="Liu Y."/>
            <person name="Hu-Tang G.R."/>
            <person name="Wang J.P."/>
            <person name="Wang J.H."/>
            <person name="Sun Y.H."/>
            <person name="Ni S.B."/>
            <person name="Chen W.B."/>
            <person name="Zhang X.C."/>
            <person name="Jiao Y.N."/>
            <person name="Eichler E.E."/>
            <person name="Li G.H."/>
            <person name="Liu X."/>
            <person name="Gao L.Z."/>
        </authorList>
    </citation>
    <scope>NUCLEOTIDE SEQUENCE [LARGE SCALE GENOMIC DNA]</scope>
    <source>
        <strain evidence="9">cv. GT1</strain>
        <tissue evidence="8">Leaf</tissue>
    </source>
</reference>
<keyword evidence="2" id="KW-0813">Transport</keyword>
<keyword evidence="9" id="KW-1185">Reference proteome</keyword>
<evidence type="ECO:0000256" key="4">
    <source>
        <dbReference type="ARBA" id="ARBA00022989"/>
    </source>
</evidence>
<dbReference type="PANTHER" id="PTHR48020">
    <property type="entry name" value="PROTON MYO-INOSITOL COTRANSPORTER"/>
    <property type="match status" value="1"/>
</dbReference>
<proteinExistence type="predicted"/>
<dbReference type="PANTHER" id="PTHR48020:SF12">
    <property type="entry name" value="PROTON MYO-INOSITOL COTRANSPORTER"/>
    <property type="match status" value="1"/>
</dbReference>
<accession>A0A6A6KJ60</accession>
<organism evidence="8 9">
    <name type="scientific">Hevea brasiliensis</name>
    <name type="common">Para rubber tree</name>
    <name type="synonym">Siphonia brasiliensis</name>
    <dbReference type="NCBI Taxonomy" id="3981"/>
    <lineage>
        <taxon>Eukaryota</taxon>
        <taxon>Viridiplantae</taxon>
        <taxon>Streptophyta</taxon>
        <taxon>Embryophyta</taxon>
        <taxon>Tracheophyta</taxon>
        <taxon>Spermatophyta</taxon>
        <taxon>Magnoliopsida</taxon>
        <taxon>eudicotyledons</taxon>
        <taxon>Gunneridae</taxon>
        <taxon>Pentapetalae</taxon>
        <taxon>rosids</taxon>
        <taxon>fabids</taxon>
        <taxon>Malpighiales</taxon>
        <taxon>Euphorbiaceae</taxon>
        <taxon>Crotonoideae</taxon>
        <taxon>Micrandreae</taxon>
        <taxon>Hevea</taxon>
    </lineage>
</organism>
<evidence type="ECO:0000256" key="5">
    <source>
        <dbReference type="ARBA" id="ARBA00023136"/>
    </source>
</evidence>
<evidence type="ECO:0000313" key="9">
    <source>
        <dbReference type="Proteomes" id="UP000467840"/>
    </source>
</evidence>
<dbReference type="Gene3D" id="1.20.1250.20">
    <property type="entry name" value="MFS general substrate transporter like domains"/>
    <property type="match status" value="1"/>
</dbReference>